<sequence length="108" mass="12518">VFRSLKAHGQIVNDPTTISYFEIGLYNGFHKVFPTTEISRCALHLYQAVYRRIQNERLTQLYADANTKHIFKGIMALSMLTPADIPRYFDALKHEAMHTRLILPVDRP</sequence>
<dbReference type="Proteomes" id="UP001432027">
    <property type="component" value="Unassembled WGS sequence"/>
</dbReference>
<gene>
    <name evidence="1" type="ORF">PENTCL1PPCAC_2259</name>
</gene>
<evidence type="ECO:0000313" key="2">
    <source>
        <dbReference type="Proteomes" id="UP001432027"/>
    </source>
</evidence>
<proteinExistence type="predicted"/>
<evidence type="ECO:0008006" key="3">
    <source>
        <dbReference type="Google" id="ProtNLM"/>
    </source>
</evidence>
<comment type="caution">
    <text evidence="1">The sequence shown here is derived from an EMBL/GenBank/DDBJ whole genome shotgun (WGS) entry which is preliminary data.</text>
</comment>
<organism evidence="1 2">
    <name type="scientific">Pristionchus entomophagus</name>
    <dbReference type="NCBI Taxonomy" id="358040"/>
    <lineage>
        <taxon>Eukaryota</taxon>
        <taxon>Metazoa</taxon>
        <taxon>Ecdysozoa</taxon>
        <taxon>Nematoda</taxon>
        <taxon>Chromadorea</taxon>
        <taxon>Rhabditida</taxon>
        <taxon>Rhabditina</taxon>
        <taxon>Diplogasteromorpha</taxon>
        <taxon>Diplogasteroidea</taxon>
        <taxon>Neodiplogasteridae</taxon>
        <taxon>Pristionchus</taxon>
    </lineage>
</organism>
<reference evidence="1" key="1">
    <citation type="submission" date="2023-10" db="EMBL/GenBank/DDBJ databases">
        <title>Genome assembly of Pristionchus species.</title>
        <authorList>
            <person name="Yoshida K."/>
            <person name="Sommer R.J."/>
        </authorList>
    </citation>
    <scope>NUCLEOTIDE SEQUENCE</scope>
    <source>
        <strain evidence="1">RS0144</strain>
    </source>
</reference>
<keyword evidence="2" id="KW-1185">Reference proteome</keyword>
<accession>A0AAV5SF91</accession>
<feature type="non-terminal residue" evidence="1">
    <location>
        <position position="108"/>
    </location>
</feature>
<dbReference type="EMBL" id="BTSX01000001">
    <property type="protein sequence ID" value="GMS80084.1"/>
    <property type="molecule type" value="Genomic_DNA"/>
</dbReference>
<feature type="non-terminal residue" evidence="1">
    <location>
        <position position="1"/>
    </location>
</feature>
<name>A0AAV5SF91_9BILA</name>
<protein>
    <recommendedName>
        <fullName evidence="3">MULE transposase domain-containing protein</fullName>
    </recommendedName>
</protein>
<dbReference type="AlphaFoldDB" id="A0AAV5SF91"/>
<evidence type="ECO:0000313" key="1">
    <source>
        <dbReference type="EMBL" id="GMS80084.1"/>
    </source>
</evidence>